<evidence type="ECO:0000313" key="2">
    <source>
        <dbReference type="Proteomes" id="UP000829398"/>
    </source>
</evidence>
<evidence type="ECO:0000313" key="1">
    <source>
        <dbReference type="EMBL" id="KAH9718731.1"/>
    </source>
</evidence>
<accession>A0ACB8JMC7</accession>
<proteinExistence type="predicted"/>
<name>A0ACB8JMC7_CITSI</name>
<dbReference type="Proteomes" id="UP000829398">
    <property type="component" value="Chromosome 7"/>
</dbReference>
<reference evidence="2" key="1">
    <citation type="journal article" date="2023" name="Hortic. Res.">
        <title>A chromosome-level phased genome enabling allele-level studies in sweet orange: a case study on citrus Huanglongbing tolerance.</title>
        <authorList>
            <person name="Wu B."/>
            <person name="Yu Q."/>
            <person name="Deng Z."/>
            <person name="Duan Y."/>
            <person name="Luo F."/>
            <person name="Gmitter F. Jr."/>
        </authorList>
    </citation>
    <scope>NUCLEOTIDE SEQUENCE [LARGE SCALE GENOMIC DNA]</scope>
    <source>
        <strain evidence="2">cv. Valencia</strain>
    </source>
</reference>
<protein>
    <submittedName>
        <fullName evidence="1">SUN domain-containing protein</fullName>
    </submittedName>
</protein>
<comment type="caution">
    <text evidence="1">The sequence shown here is derived from an EMBL/GenBank/DDBJ whole genome shotgun (WGS) entry which is preliminary data.</text>
</comment>
<dbReference type="EMBL" id="CM039176">
    <property type="protein sequence ID" value="KAH9718731.1"/>
    <property type="molecule type" value="Genomic_DNA"/>
</dbReference>
<organism evidence="1 2">
    <name type="scientific">Citrus sinensis</name>
    <name type="common">Sweet orange</name>
    <name type="synonym">Citrus aurantium var. sinensis</name>
    <dbReference type="NCBI Taxonomy" id="2711"/>
    <lineage>
        <taxon>Eukaryota</taxon>
        <taxon>Viridiplantae</taxon>
        <taxon>Streptophyta</taxon>
        <taxon>Embryophyta</taxon>
        <taxon>Tracheophyta</taxon>
        <taxon>Spermatophyta</taxon>
        <taxon>Magnoliopsida</taxon>
        <taxon>eudicotyledons</taxon>
        <taxon>Gunneridae</taxon>
        <taxon>Pentapetalae</taxon>
        <taxon>rosids</taxon>
        <taxon>malvids</taxon>
        <taxon>Sapindales</taxon>
        <taxon>Rutaceae</taxon>
        <taxon>Aurantioideae</taxon>
        <taxon>Citrus</taxon>
    </lineage>
</organism>
<gene>
    <name evidence="1" type="ORF">KPL71_022335</name>
</gene>
<keyword evidence="2" id="KW-1185">Reference proteome</keyword>
<sequence>MKQTSFCPKPKTSPLLSCLKLELRNKADPLILLHFADHRFFALFPFSDEQCRGLVKLFSQEKLLICYFSFVGLPSSFQLLMLAELFPLILGAGKSETPNNKTCWLDVDPGFIKGLLPGDDMCCLSAADWNWSPYSGRADTKDSCCEKQSKEEYENYSTTVNLQVEAENLSLAGGSAKDIPKSDRFIRDVPVRLDEFKNKAINPKGKPAIHQAGLRVEPGGKEYNFASASKGAKVLAVNKEAKGASNILGKDMDKYLRNPCSAERKFVIIELSEETLVDTIEIASFEHHSSKLKDFELFGSLAYPTESWVLLGNFTAKNVKQAQRFTLKEPKWVRYLKLILLSHYGSEFYCTLSTLQVYGVDAVEHMLEDLISVQDNFFATEESTEEQRTIASQVTNSQFDGLHQNLVKESDSGFAPDDSAPKHNAPVNDMGDPVGELRQPPVSRMPGDSVLKILMQKVRSLDLSLSVLERYLEELNSRYGSIFTDFEKELAEKGALLKDIRSDLMNLGDKNDIIGKNIQDIMSWKSLVSSQMEILERENAFLRMTAERMLDNQVHMENKEIIVLLISLFCSVLATIKLFVDTTRVVCRGKQEFKRFLRTNFALIFVLLSFGTIAIISLL</sequence>